<sequence length="603" mass="68369">MTLPNVDFEDHLFETSEIQDDEALGPASFPLRPQGKQFAKLMDADTTTTGKRADAWQFVQDILSKLDTAMDESKAGLQRLLQSRGFHESVSNLDTNTGSDQLVTPLPSADMTPVGHPEPQEQFRAPSLFTPEMYVLAQFSISLLQLAEQTKKVWKLSQNTVSLLLERRKPSLHFPGTNFWRWINSSSGIGLFQASLFTDTFIPSFFLQSKRCDGEEHEDREDDEAEATSDMPDIFEDTNPHSQYKYYITNVTKASNQTHNRDAGTWIERRIKAVILFISRSPSVLRARIPASLLRLRFKYPPVGSVMGLTTPIVAIIPYLQREWTSAGHVALVRGYMIILGILAALVVNIVFWPYHARSRLMRKLAHTTTLLQGFYVNMSRQMFYGGFQPSIDTAMRFQRLETDIRCQLTQCDALKAVMTSEIGLVPKPVAVMDRIYQRLQMIFVLFVVLRMSRELHHIHSQHEVLSGVLAQRQELVSTVMLDLWMIGQSMNSRSRMPQFIPSTRRAVDELNAAIALTYHEVLGDENASSSQQKRLYDGPELRQRVATGLSAITDSALRKSSRTYAGTLYVLAEHSILSQVALSIEVLLHLLRYMLGELRLVQ</sequence>
<gene>
    <name evidence="7" type="ORF">MEQU1_002540</name>
</gene>
<feature type="transmembrane region" description="Helical" evidence="6">
    <location>
        <begin position="303"/>
        <end position="321"/>
    </location>
</feature>
<evidence type="ECO:0000313" key="7">
    <source>
        <dbReference type="EMBL" id="WFD23846.1"/>
    </source>
</evidence>
<dbReference type="GO" id="GO:0016020">
    <property type="term" value="C:membrane"/>
    <property type="evidence" value="ECO:0007669"/>
    <property type="project" value="UniProtKB-SubCell"/>
</dbReference>
<reference evidence="7" key="1">
    <citation type="submission" date="2023-03" db="EMBL/GenBank/DDBJ databases">
        <title>Mating type loci evolution in Malassezia.</title>
        <authorList>
            <person name="Coelho M.A."/>
        </authorList>
    </citation>
    <scope>NUCLEOTIDE SEQUENCE</scope>
    <source>
        <strain evidence="7">CBS 12830</strain>
    </source>
</reference>
<proteinExistence type="predicted"/>
<dbReference type="InterPro" id="IPR052430">
    <property type="entry name" value="IVT-Associated"/>
</dbReference>
<keyword evidence="3 6" id="KW-1133">Transmembrane helix</keyword>
<dbReference type="EMBL" id="CP119903">
    <property type="protein sequence ID" value="WFD23846.1"/>
    <property type="molecule type" value="Genomic_DNA"/>
</dbReference>
<feature type="compositionally biased region" description="Acidic residues" evidence="5">
    <location>
        <begin position="215"/>
        <end position="227"/>
    </location>
</feature>
<evidence type="ECO:0000256" key="6">
    <source>
        <dbReference type="SAM" id="Phobius"/>
    </source>
</evidence>
<organism evidence="7 8">
    <name type="scientific">Malassezia equina</name>
    <dbReference type="NCBI Taxonomy" id="1381935"/>
    <lineage>
        <taxon>Eukaryota</taxon>
        <taxon>Fungi</taxon>
        <taxon>Dikarya</taxon>
        <taxon>Basidiomycota</taxon>
        <taxon>Ustilaginomycotina</taxon>
        <taxon>Malasseziomycetes</taxon>
        <taxon>Malasseziales</taxon>
        <taxon>Malasseziaceae</taxon>
        <taxon>Malassezia</taxon>
    </lineage>
</organism>
<evidence type="ECO:0000256" key="4">
    <source>
        <dbReference type="ARBA" id="ARBA00023136"/>
    </source>
</evidence>
<keyword evidence="4 6" id="KW-0472">Membrane</keyword>
<protein>
    <submittedName>
        <fullName evidence="7">Uncharacterized protein</fullName>
    </submittedName>
</protein>
<accession>A0AAF0EFX4</accession>
<dbReference type="PANTHER" id="PTHR47804">
    <property type="entry name" value="60S RIBOSOMAL PROTEIN L19"/>
    <property type="match status" value="1"/>
</dbReference>
<feature type="region of interest" description="Disordered" evidence="5">
    <location>
        <begin position="212"/>
        <end position="238"/>
    </location>
</feature>
<feature type="transmembrane region" description="Helical" evidence="6">
    <location>
        <begin position="333"/>
        <end position="355"/>
    </location>
</feature>
<evidence type="ECO:0000313" key="8">
    <source>
        <dbReference type="Proteomes" id="UP001214415"/>
    </source>
</evidence>
<comment type="subcellular location">
    <subcellularLocation>
        <location evidence="1">Membrane</location>
        <topology evidence="1">Multi-pass membrane protein</topology>
    </subcellularLocation>
</comment>
<evidence type="ECO:0000256" key="2">
    <source>
        <dbReference type="ARBA" id="ARBA00022692"/>
    </source>
</evidence>
<dbReference type="Proteomes" id="UP001214415">
    <property type="component" value="Chromosome 4"/>
</dbReference>
<evidence type="ECO:0000256" key="3">
    <source>
        <dbReference type="ARBA" id="ARBA00022989"/>
    </source>
</evidence>
<dbReference type="AlphaFoldDB" id="A0AAF0EFX4"/>
<evidence type="ECO:0000256" key="5">
    <source>
        <dbReference type="SAM" id="MobiDB-lite"/>
    </source>
</evidence>
<keyword evidence="8" id="KW-1185">Reference proteome</keyword>
<dbReference type="PANTHER" id="PTHR47804:SF3">
    <property type="entry name" value="PROTEIN BRE4"/>
    <property type="match status" value="1"/>
</dbReference>
<name>A0AAF0EFX4_9BASI</name>
<keyword evidence="2 6" id="KW-0812">Transmembrane</keyword>
<evidence type="ECO:0000256" key="1">
    <source>
        <dbReference type="ARBA" id="ARBA00004141"/>
    </source>
</evidence>